<reference evidence="1 2" key="1">
    <citation type="submission" date="2014-06" db="EMBL/GenBank/DDBJ databases">
        <title>Shewanella sp. YQH10.</title>
        <authorList>
            <person name="Liu Y."/>
            <person name="Zeng R."/>
        </authorList>
    </citation>
    <scope>NUCLEOTIDE SEQUENCE [LARGE SCALE GENOMIC DNA]</scope>
    <source>
        <strain evidence="1 2">YQH10</strain>
    </source>
</reference>
<sequence length="311" mass="36807">MKVIRFVVHKEKNIQVENIELSEHEYLALSNAREILSKVLNHEELYDQIIESYIDAKSVMYEMSIRSISAGTVFDYVKNHNYRSKLNRLYFNTLNLSKLYLDRHYREYKKNRGSIKNVTCFAESITKSQLDIEEIEKHRSDLYEKNQDYVLGCELRNFVQHSSLPVKTFTSGVRYSPEEDKAFAIFHIPLDKQMLLDGGVKRKCLSEYDEKIDLHNVMDGYIQAISEMHLKSRALVEECVSQSELLIEQKRREIEAEYKNCDYGIDVVDLDIEKRLFSLNLEWFSVAKYLKEKNSHTLNYGRFLHKPYQKN</sequence>
<dbReference type="Proteomes" id="UP000029264">
    <property type="component" value="Unassembled WGS sequence"/>
</dbReference>
<keyword evidence="2" id="KW-1185">Reference proteome</keyword>
<evidence type="ECO:0000313" key="1">
    <source>
        <dbReference type="EMBL" id="KFZ36667.1"/>
    </source>
</evidence>
<name>A0A094JBM7_9GAMM</name>
<dbReference type="OrthoDB" id="6315445at2"/>
<dbReference type="EMBL" id="JPEO01000015">
    <property type="protein sequence ID" value="KFZ36667.1"/>
    <property type="molecule type" value="Genomic_DNA"/>
</dbReference>
<organism evidence="1 2">
    <name type="scientific">Shewanella mangrovi</name>
    <dbReference type="NCBI Taxonomy" id="1515746"/>
    <lineage>
        <taxon>Bacteria</taxon>
        <taxon>Pseudomonadati</taxon>
        <taxon>Pseudomonadota</taxon>
        <taxon>Gammaproteobacteria</taxon>
        <taxon>Alteromonadales</taxon>
        <taxon>Shewanellaceae</taxon>
        <taxon>Shewanella</taxon>
    </lineage>
</organism>
<dbReference type="eggNOG" id="ENOG503475X">
    <property type="taxonomic scope" value="Bacteria"/>
</dbReference>
<comment type="caution">
    <text evidence="1">The sequence shown here is derived from an EMBL/GenBank/DDBJ whole genome shotgun (WGS) entry which is preliminary data.</text>
</comment>
<dbReference type="AlphaFoldDB" id="A0A094JBM7"/>
<accession>A0A094JBM7</accession>
<proteinExistence type="predicted"/>
<evidence type="ECO:0000313" key="2">
    <source>
        <dbReference type="Proteomes" id="UP000029264"/>
    </source>
</evidence>
<protein>
    <submittedName>
        <fullName evidence="1">Uncharacterized protein</fullName>
    </submittedName>
</protein>
<gene>
    <name evidence="1" type="ORF">HR45_15360</name>
</gene>